<keyword evidence="2" id="KW-0090">Biological rhythms</keyword>
<dbReference type="GO" id="GO:0007623">
    <property type="term" value="P:circadian rhythm"/>
    <property type="evidence" value="ECO:0007669"/>
    <property type="project" value="UniProtKB-ARBA"/>
</dbReference>
<reference evidence="5 6" key="1">
    <citation type="journal article" date="2015" name="Nat. Commun.">
        <title>Lucilia cuprina genome unlocks parasitic fly biology to underpin future interventions.</title>
        <authorList>
            <person name="Anstead C.A."/>
            <person name="Korhonen P.K."/>
            <person name="Young N.D."/>
            <person name="Hall R.S."/>
            <person name="Jex A.R."/>
            <person name="Murali S.C."/>
            <person name="Hughes D.S."/>
            <person name="Lee S.F."/>
            <person name="Perry T."/>
            <person name="Stroehlein A.J."/>
            <person name="Ansell B.R."/>
            <person name="Breugelmans B."/>
            <person name="Hofmann A."/>
            <person name="Qu J."/>
            <person name="Dugan S."/>
            <person name="Lee S.L."/>
            <person name="Chao H."/>
            <person name="Dinh H."/>
            <person name="Han Y."/>
            <person name="Doddapaneni H.V."/>
            <person name="Worley K.C."/>
            <person name="Muzny D.M."/>
            <person name="Ioannidis P."/>
            <person name="Waterhouse R.M."/>
            <person name="Zdobnov E.M."/>
            <person name="James P.J."/>
            <person name="Bagnall N.H."/>
            <person name="Kotze A.C."/>
            <person name="Gibbs R.A."/>
            <person name="Richards S."/>
            <person name="Batterham P."/>
            <person name="Gasser R.B."/>
        </authorList>
    </citation>
    <scope>NUCLEOTIDE SEQUENCE [LARGE SCALE GENOMIC DNA]</scope>
    <source>
        <strain evidence="5 6">LS</strain>
        <tissue evidence="5">Full body</tissue>
    </source>
</reference>
<dbReference type="Gene3D" id="3.15.10.30">
    <property type="entry name" value="Haemolymph juvenile hormone binding protein"/>
    <property type="match status" value="1"/>
</dbReference>
<evidence type="ECO:0000313" key="5">
    <source>
        <dbReference type="EMBL" id="KNC23523.1"/>
    </source>
</evidence>
<evidence type="ECO:0000256" key="2">
    <source>
        <dbReference type="ARBA" id="ARBA00023108"/>
    </source>
</evidence>
<name>A0A0L0BU59_LUCCU</name>
<dbReference type="AlphaFoldDB" id="A0A0L0BU59"/>
<feature type="chain" id="PRO_5005535119" description="Protein takeout" evidence="4">
    <location>
        <begin position="23"/>
        <end position="252"/>
    </location>
</feature>
<evidence type="ECO:0000256" key="3">
    <source>
        <dbReference type="ARBA" id="ARBA00060902"/>
    </source>
</evidence>
<evidence type="ECO:0000256" key="4">
    <source>
        <dbReference type="SAM" id="SignalP"/>
    </source>
</evidence>
<comment type="caution">
    <text evidence="5">The sequence shown here is derived from an EMBL/GenBank/DDBJ whole genome shotgun (WGS) entry which is preliminary data.</text>
</comment>
<feature type="signal peptide" evidence="4">
    <location>
        <begin position="1"/>
        <end position="22"/>
    </location>
</feature>
<gene>
    <name evidence="5" type="ORF">FF38_00783</name>
</gene>
<dbReference type="FunFam" id="3.15.10.30:FF:000001">
    <property type="entry name" value="Takeout-like protein 1"/>
    <property type="match status" value="1"/>
</dbReference>
<keyword evidence="1 4" id="KW-0732">Signal</keyword>
<dbReference type="Proteomes" id="UP000037069">
    <property type="component" value="Unassembled WGS sequence"/>
</dbReference>
<dbReference type="Pfam" id="PF06585">
    <property type="entry name" value="JHBP"/>
    <property type="match status" value="1"/>
</dbReference>
<organism evidence="5 6">
    <name type="scientific">Lucilia cuprina</name>
    <name type="common">Green bottle fly</name>
    <name type="synonym">Australian sheep blowfly</name>
    <dbReference type="NCBI Taxonomy" id="7375"/>
    <lineage>
        <taxon>Eukaryota</taxon>
        <taxon>Metazoa</taxon>
        <taxon>Ecdysozoa</taxon>
        <taxon>Arthropoda</taxon>
        <taxon>Hexapoda</taxon>
        <taxon>Insecta</taxon>
        <taxon>Pterygota</taxon>
        <taxon>Neoptera</taxon>
        <taxon>Endopterygota</taxon>
        <taxon>Diptera</taxon>
        <taxon>Brachycera</taxon>
        <taxon>Muscomorpha</taxon>
        <taxon>Oestroidea</taxon>
        <taxon>Calliphoridae</taxon>
        <taxon>Luciliinae</taxon>
        <taxon>Lucilia</taxon>
    </lineage>
</organism>
<dbReference type="EMBL" id="JRES01001345">
    <property type="protein sequence ID" value="KNC23523.1"/>
    <property type="molecule type" value="Genomic_DNA"/>
</dbReference>
<dbReference type="PANTHER" id="PTHR11008">
    <property type="entry name" value="PROTEIN TAKEOUT-LIKE PROTEIN"/>
    <property type="match status" value="1"/>
</dbReference>
<dbReference type="SMART" id="SM00700">
    <property type="entry name" value="JHBP"/>
    <property type="match status" value="1"/>
</dbReference>
<proteinExistence type="inferred from homology"/>
<evidence type="ECO:0000256" key="1">
    <source>
        <dbReference type="ARBA" id="ARBA00022729"/>
    </source>
</evidence>
<comment type="similarity">
    <text evidence="3">Belongs to the TO family.</text>
</comment>
<keyword evidence="6" id="KW-1185">Reference proteome</keyword>
<protein>
    <recommendedName>
        <fullName evidence="7">Protein takeout</fullName>
    </recommendedName>
</protein>
<evidence type="ECO:0000313" key="6">
    <source>
        <dbReference type="Proteomes" id="UP000037069"/>
    </source>
</evidence>
<dbReference type="GO" id="GO:0005615">
    <property type="term" value="C:extracellular space"/>
    <property type="evidence" value="ECO:0007669"/>
    <property type="project" value="TreeGrafter"/>
</dbReference>
<accession>A0A0L0BU59</accession>
<dbReference type="OMA" id="KCLVDVQ"/>
<dbReference type="OrthoDB" id="8190514at2759"/>
<evidence type="ECO:0008006" key="7">
    <source>
        <dbReference type="Google" id="ProtNLM"/>
    </source>
</evidence>
<dbReference type="PANTHER" id="PTHR11008:SF32">
    <property type="entry name" value="CIRCADIAN CLOCK-CONTROLLED PROTEIN DAYWAKE-RELATED"/>
    <property type="match status" value="1"/>
</dbReference>
<dbReference type="STRING" id="7375.A0A0L0BU59"/>
<dbReference type="InterPro" id="IPR010562">
    <property type="entry name" value="Haemolymph_juvenile_hormone-bd"/>
</dbReference>
<dbReference type="InterPro" id="IPR038606">
    <property type="entry name" value="To_sf"/>
</dbReference>
<sequence>MDIKFLLFNMLILIGSLKQAVGSLSPDIEKCKSTDNDECVINNIMKIMKLYPHGYPDIGLPEISAITVNDVILSSSKADSPIHFDLKFNTFTITGLDKQKILRAHGFNKNLTQTIELDFFATELKIDGDYEMEGKLLVLPLNGKGVGNIVMKDLTSKYKIKINLENRNNKLYGVIDKLKLWVLEPKKIIINLQNVVNNNEVLSKTVNEVVNENWRDVWKELQSNTIKFVEDNFRRILNDILNTLPVDEFFMD</sequence>